<evidence type="ECO:0008006" key="5">
    <source>
        <dbReference type="Google" id="ProtNLM"/>
    </source>
</evidence>
<feature type="transmembrane region" description="Helical" evidence="2">
    <location>
        <begin position="94"/>
        <end position="115"/>
    </location>
</feature>
<sequence length="157" mass="16041">MATVDDGPQALPTGPLPSAAPAPDGAGRRASLTAPLVTGGVVVFATALLAVRDPHVTGSYGGCPLYALTGILCPACGGLRATHDLAHADLAGAWSMNPLWVLAVPVVIVLWGRWVALATQGRRIGPAPAWAAWLLMVVVVGFGVLRNVPAFAPWLAP</sequence>
<keyword evidence="2" id="KW-1133">Transmembrane helix</keyword>
<evidence type="ECO:0000313" key="4">
    <source>
        <dbReference type="Proteomes" id="UP001239626"/>
    </source>
</evidence>
<proteinExistence type="predicted"/>
<feature type="transmembrane region" description="Helical" evidence="2">
    <location>
        <begin position="127"/>
        <end position="145"/>
    </location>
</feature>
<evidence type="ECO:0000256" key="1">
    <source>
        <dbReference type="SAM" id="MobiDB-lite"/>
    </source>
</evidence>
<comment type="caution">
    <text evidence="3">The sequence shown here is derived from an EMBL/GenBank/DDBJ whole genome shotgun (WGS) entry which is preliminary data.</text>
</comment>
<dbReference type="Proteomes" id="UP001239626">
    <property type="component" value="Unassembled WGS sequence"/>
</dbReference>
<dbReference type="InterPro" id="IPR021215">
    <property type="entry name" value="DUF2752"/>
</dbReference>
<name>A0ABU0EIB2_9CELL</name>
<evidence type="ECO:0000313" key="3">
    <source>
        <dbReference type="EMBL" id="MDQ0374828.1"/>
    </source>
</evidence>
<keyword evidence="4" id="KW-1185">Reference proteome</keyword>
<feature type="region of interest" description="Disordered" evidence="1">
    <location>
        <begin position="1"/>
        <end position="27"/>
    </location>
</feature>
<feature type="transmembrane region" description="Helical" evidence="2">
    <location>
        <begin position="32"/>
        <end position="51"/>
    </location>
</feature>
<accession>A0ABU0EIB2</accession>
<gene>
    <name evidence="3" type="ORF">J2X26_003155</name>
</gene>
<protein>
    <recommendedName>
        <fullName evidence="5">DUF2752 domain-containing protein</fullName>
    </recommendedName>
</protein>
<keyword evidence="2" id="KW-0472">Membrane</keyword>
<dbReference type="RefSeq" id="WP_307493647.1">
    <property type="nucleotide sequence ID" value="NZ_JAUSVB010000004.1"/>
</dbReference>
<organism evidence="3 4">
    <name type="scientific">Cellulomonas humilata</name>
    <dbReference type="NCBI Taxonomy" id="144055"/>
    <lineage>
        <taxon>Bacteria</taxon>
        <taxon>Bacillati</taxon>
        <taxon>Actinomycetota</taxon>
        <taxon>Actinomycetes</taxon>
        <taxon>Micrococcales</taxon>
        <taxon>Cellulomonadaceae</taxon>
        <taxon>Cellulomonas</taxon>
    </lineage>
</organism>
<dbReference type="Pfam" id="PF10825">
    <property type="entry name" value="DUF2752"/>
    <property type="match status" value="1"/>
</dbReference>
<reference evidence="3 4" key="1">
    <citation type="submission" date="2023-07" db="EMBL/GenBank/DDBJ databases">
        <title>Sorghum-associated microbial communities from plants grown in Nebraska, USA.</title>
        <authorList>
            <person name="Schachtman D."/>
        </authorList>
    </citation>
    <scope>NUCLEOTIDE SEQUENCE [LARGE SCALE GENOMIC DNA]</scope>
    <source>
        <strain evidence="3 4">BE332</strain>
    </source>
</reference>
<feature type="transmembrane region" description="Helical" evidence="2">
    <location>
        <begin position="63"/>
        <end position="82"/>
    </location>
</feature>
<keyword evidence="2" id="KW-0812">Transmembrane</keyword>
<evidence type="ECO:0000256" key="2">
    <source>
        <dbReference type="SAM" id="Phobius"/>
    </source>
</evidence>
<dbReference type="EMBL" id="JAUSVB010000004">
    <property type="protein sequence ID" value="MDQ0374828.1"/>
    <property type="molecule type" value="Genomic_DNA"/>
</dbReference>